<dbReference type="InterPro" id="IPR036291">
    <property type="entry name" value="NAD(P)-bd_dom_sf"/>
</dbReference>
<evidence type="ECO:0000313" key="2">
    <source>
        <dbReference type="EMBL" id="GLZ77457.1"/>
    </source>
</evidence>
<dbReference type="SUPFAM" id="SSF51735">
    <property type="entry name" value="NAD(P)-binding Rossmann-fold domains"/>
    <property type="match status" value="1"/>
</dbReference>
<comment type="caution">
    <text evidence="2">The sequence shown here is derived from an EMBL/GenBank/DDBJ whole genome shotgun (WGS) entry which is preliminary data.</text>
</comment>
<dbReference type="AlphaFoldDB" id="A0A9W6SK69"/>
<dbReference type="EMBL" id="BSTX01000001">
    <property type="protein sequence ID" value="GLZ77457.1"/>
    <property type="molecule type" value="Genomic_DNA"/>
</dbReference>
<dbReference type="Pfam" id="PF13460">
    <property type="entry name" value="NAD_binding_10"/>
    <property type="match status" value="1"/>
</dbReference>
<gene>
    <name evidence="2" type="ORF">Afil01_22640</name>
</gene>
<organism evidence="2 3">
    <name type="scientific">Actinorhabdospora filicis</name>
    <dbReference type="NCBI Taxonomy" id="1785913"/>
    <lineage>
        <taxon>Bacteria</taxon>
        <taxon>Bacillati</taxon>
        <taxon>Actinomycetota</taxon>
        <taxon>Actinomycetes</taxon>
        <taxon>Micromonosporales</taxon>
        <taxon>Micromonosporaceae</taxon>
        <taxon>Actinorhabdospora</taxon>
    </lineage>
</organism>
<sequence length="303" mass="31545">MKPLGRVMATDYLTANHCPANVLFVARLTKGTTPMILVTGATGHVGGALLRHLSVPARMLTRDAARALPGVEVAVGDLADPASLAPAFAGVEKLFLMDPVFSPDGTRNAVHAAKEAGVKHIVLLSSIGVTLDPLPLLGAEHAEREAIVRDSGIAWTLLRPSHFATNTARWIGELEAGRPVVHADGDARYPTIDPADIGEVAALVLGGGHEGRAYVLTGEEPLSVAEQAAVLAARLGVEARVTGVAPEQAERGMLASGMPPKLAAAIRDLHEATRAGRTGVVTPTVRELLGRAPRGYADWVGAL</sequence>
<name>A0A9W6SK69_9ACTN</name>
<dbReference type="InterPro" id="IPR016040">
    <property type="entry name" value="NAD(P)-bd_dom"/>
</dbReference>
<accession>A0A9W6SK69</accession>
<dbReference type="PANTHER" id="PTHR43162:SF1">
    <property type="entry name" value="PRESTALK A DIFFERENTIATION PROTEIN A"/>
    <property type="match status" value="1"/>
</dbReference>
<proteinExistence type="predicted"/>
<evidence type="ECO:0000259" key="1">
    <source>
        <dbReference type="Pfam" id="PF13460"/>
    </source>
</evidence>
<keyword evidence="3" id="KW-1185">Reference proteome</keyword>
<reference evidence="2" key="1">
    <citation type="submission" date="2023-03" db="EMBL/GenBank/DDBJ databases">
        <title>Actinorhabdospora filicis NBRC 111898.</title>
        <authorList>
            <person name="Ichikawa N."/>
            <person name="Sato H."/>
            <person name="Tonouchi N."/>
        </authorList>
    </citation>
    <scope>NUCLEOTIDE SEQUENCE</scope>
    <source>
        <strain evidence="2">NBRC 111898</strain>
    </source>
</reference>
<dbReference type="PANTHER" id="PTHR43162">
    <property type="match status" value="1"/>
</dbReference>
<dbReference type="InterPro" id="IPR051604">
    <property type="entry name" value="Ergot_Alk_Oxidoreductase"/>
</dbReference>
<dbReference type="Gene3D" id="3.90.25.10">
    <property type="entry name" value="UDP-galactose 4-epimerase, domain 1"/>
    <property type="match status" value="1"/>
</dbReference>
<dbReference type="Gene3D" id="3.40.50.720">
    <property type="entry name" value="NAD(P)-binding Rossmann-like Domain"/>
    <property type="match status" value="1"/>
</dbReference>
<protein>
    <submittedName>
        <fullName evidence="2">NmrA family transcriptional regulator</fullName>
    </submittedName>
</protein>
<dbReference type="Proteomes" id="UP001165079">
    <property type="component" value="Unassembled WGS sequence"/>
</dbReference>
<evidence type="ECO:0000313" key="3">
    <source>
        <dbReference type="Proteomes" id="UP001165079"/>
    </source>
</evidence>
<feature type="domain" description="NAD(P)-binding" evidence="1">
    <location>
        <begin position="40"/>
        <end position="202"/>
    </location>
</feature>